<dbReference type="Pfam" id="PF20282">
    <property type="entry name" value="CTD6"/>
    <property type="match status" value="1"/>
</dbReference>
<evidence type="ECO:0000313" key="3">
    <source>
        <dbReference type="Proteomes" id="UP000367825"/>
    </source>
</evidence>
<evidence type="ECO:0000259" key="1">
    <source>
        <dbReference type="Pfam" id="PF20282"/>
    </source>
</evidence>
<feature type="domain" description="ABC-three component systems C-terminal" evidence="1">
    <location>
        <begin position="204"/>
        <end position="285"/>
    </location>
</feature>
<reference evidence="2 3" key="1">
    <citation type="submission" date="2019-08" db="EMBL/GenBank/DDBJ databases">
        <authorList>
            <person name="Peeters C."/>
        </authorList>
    </citation>
    <scope>NUCLEOTIDE SEQUENCE [LARGE SCALE GENOMIC DNA]</scope>
    <source>
        <strain evidence="2 3">LMG 31109</strain>
    </source>
</reference>
<accession>A0A5E4XM68</accession>
<name>A0A5E4XM68_9BURK</name>
<evidence type="ECO:0000313" key="2">
    <source>
        <dbReference type="EMBL" id="VVE37340.1"/>
    </source>
</evidence>
<dbReference type="InterPro" id="IPR046914">
    <property type="entry name" value="ABC-3C_CTD6"/>
</dbReference>
<organism evidence="2 3">
    <name type="scientific">Pandoraea nosoerga</name>
    <dbReference type="NCBI Taxonomy" id="2508296"/>
    <lineage>
        <taxon>Bacteria</taxon>
        <taxon>Pseudomonadati</taxon>
        <taxon>Pseudomonadota</taxon>
        <taxon>Betaproteobacteria</taxon>
        <taxon>Burkholderiales</taxon>
        <taxon>Burkholderiaceae</taxon>
        <taxon>Pandoraea</taxon>
    </lineage>
</organism>
<dbReference type="AlphaFoldDB" id="A0A5E4XM68"/>
<dbReference type="Proteomes" id="UP000367825">
    <property type="component" value="Unassembled WGS sequence"/>
</dbReference>
<protein>
    <recommendedName>
        <fullName evidence="1">ABC-three component systems C-terminal domain-containing protein</fullName>
    </recommendedName>
</protein>
<gene>
    <name evidence="2" type="ORF">PNO31109_03967</name>
</gene>
<sequence>MRINHAAQICALSPSELEEFVNDWLAQRCKDYHSHELWRGTGDMGRDATGYVTDRRMEGPWDNFQCKQLSSKLSEASAFIELGKIFKHSAEGWFALPRAYFYVAPLGVVRNVRHFVAHPEQFRQAFLDRWDADIAGELVENQIVKLTPEIETKIRSFDFTKVDWLDANRLVNDPSCKPALVAWFGADPGPGPRGVVPDEIQASESAYIGQLLKVYEEKGPGVYPDAAAALACPEFGPHLRAQRTRFFDSVAFDRFYRDSTPDGYLKNFKDEIYHGVLDVHSGAHTRLRSKTAPDGWRIASRTWRPQR</sequence>
<dbReference type="EMBL" id="CABPSC010000019">
    <property type="protein sequence ID" value="VVE37340.1"/>
    <property type="molecule type" value="Genomic_DNA"/>
</dbReference>
<proteinExistence type="predicted"/>
<keyword evidence="3" id="KW-1185">Reference proteome</keyword>